<proteinExistence type="predicted"/>
<dbReference type="SUPFAM" id="SSF53597">
    <property type="entry name" value="Dihydrofolate reductase-like"/>
    <property type="match status" value="1"/>
</dbReference>
<accession>A0A1B7LYH7</accession>
<comment type="caution">
    <text evidence="2">The sequence shown here is derived from an EMBL/GenBank/DDBJ whole genome shotgun (WGS) entry which is preliminary data.</text>
</comment>
<dbReference type="InterPro" id="IPR050765">
    <property type="entry name" value="Riboflavin_Biosynth_HTPR"/>
</dbReference>
<dbReference type="STRING" id="1837282.A6F49_13190"/>
<dbReference type="InterPro" id="IPR002734">
    <property type="entry name" value="RibDG_C"/>
</dbReference>
<evidence type="ECO:0000313" key="3">
    <source>
        <dbReference type="Proteomes" id="UP000078292"/>
    </source>
</evidence>
<dbReference type="Gene3D" id="3.40.430.10">
    <property type="entry name" value="Dihydrofolate Reductase, subunit A"/>
    <property type="match status" value="1"/>
</dbReference>
<dbReference type="OrthoDB" id="7949219at2"/>
<dbReference type="Proteomes" id="UP000078292">
    <property type="component" value="Unassembled WGS sequence"/>
</dbReference>
<dbReference type="Pfam" id="PF01872">
    <property type="entry name" value="RibD_C"/>
    <property type="match status" value="1"/>
</dbReference>
<dbReference type="InterPro" id="IPR024072">
    <property type="entry name" value="DHFR-like_dom_sf"/>
</dbReference>
<evidence type="ECO:0000259" key="1">
    <source>
        <dbReference type="Pfam" id="PF01872"/>
    </source>
</evidence>
<dbReference type="AlphaFoldDB" id="A0A1B7LYH7"/>
<dbReference type="GO" id="GO:0009231">
    <property type="term" value="P:riboflavin biosynthetic process"/>
    <property type="evidence" value="ECO:0007669"/>
    <property type="project" value="InterPro"/>
</dbReference>
<dbReference type="RefSeq" id="WP_043056832.1">
    <property type="nucleotide sequence ID" value="NZ_LXEY01000020.1"/>
</dbReference>
<dbReference type="EMBL" id="LXEY01000020">
    <property type="protein sequence ID" value="OAV60311.1"/>
    <property type="molecule type" value="Genomic_DNA"/>
</dbReference>
<evidence type="ECO:0000313" key="2">
    <source>
        <dbReference type="EMBL" id="OAV60311.1"/>
    </source>
</evidence>
<dbReference type="PANTHER" id="PTHR38011">
    <property type="entry name" value="DIHYDROFOLATE REDUCTASE FAMILY PROTEIN (AFU_ORTHOLOGUE AFUA_8G06820)"/>
    <property type="match status" value="1"/>
</dbReference>
<feature type="domain" description="Bacterial bifunctional deaminase-reductase C-terminal" evidence="1">
    <location>
        <begin position="8"/>
        <end position="174"/>
    </location>
</feature>
<organism evidence="2 3">
    <name type="scientific">Enteractinococcus helveticum</name>
    <dbReference type="NCBI Taxonomy" id="1837282"/>
    <lineage>
        <taxon>Bacteria</taxon>
        <taxon>Bacillati</taxon>
        <taxon>Actinomycetota</taxon>
        <taxon>Actinomycetes</taxon>
        <taxon>Micrococcales</taxon>
        <taxon>Micrococcaceae</taxon>
    </lineage>
</organism>
<name>A0A1B7LYH7_9MICC</name>
<protein>
    <submittedName>
        <fullName evidence="2">Riboflavin biosynthesis protein RibD</fullName>
    </submittedName>
</protein>
<sequence>MARIIAWDIISLDGFFEGNEPWDLRHHEYIWGADLRELSLQIGQEVGLLVFGRKTYQGMAQHWPTDTIEPEIARYMNEVPKLVASHTMTTASWQHTEVTDDIELELRHRRISDDRSIYVFGSAALVDSLLSAGLIDELMIGVAPVVLGSGNPFFKTHSTRRELTLLETRTIDTGGVILRYAPEVQS</sequence>
<reference evidence="2 3" key="1">
    <citation type="submission" date="2016-04" db="EMBL/GenBank/DDBJ databases">
        <title>First whole genome shotgun sequence of the bacterium Enteractinococcus sp. strain UASWS1574.</title>
        <authorList>
            <person name="Crovadore J."/>
            <person name="Chablais R."/>
            <person name="Lefort F."/>
        </authorList>
    </citation>
    <scope>NUCLEOTIDE SEQUENCE [LARGE SCALE GENOMIC DNA]</scope>
    <source>
        <strain evidence="2 3">UASWS1574</strain>
    </source>
</reference>
<keyword evidence="3" id="KW-1185">Reference proteome</keyword>
<dbReference type="GO" id="GO:0008703">
    <property type="term" value="F:5-amino-6-(5-phosphoribosylamino)uracil reductase activity"/>
    <property type="evidence" value="ECO:0007669"/>
    <property type="project" value="InterPro"/>
</dbReference>
<dbReference type="PANTHER" id="PTHR38011:SF11">
    <property type="entry name" value="2,5-DIAMINO-6-RIBOSYLAMINO-4(3H)-PYRIMIDINONE 5'-PHOSPHATE REDUCTASE"/>
    <property type="match status" value="1"/>
</dbReference>
<gene>
    <name evidence="2" type="ORF">A6F49_13190</name>
</gene>